<dbReference type="AlphaFoldDB" id="A0A067SU71"/>
<dbReference type="InterPro" id="IPR013762">
    <property type="entry name" value="Integrase-like_cat_sf"/>
</dbReference>
<evidence type="ECO:0000313" key="3">
    <source>
        <dbReference type="EMBL" id="KDR74440.1"/>
    </source>
</evidence>
<dbReference type="OrthoDB" id="2976553at2759"/>
<accession>A0A067SU71</accession>
<dbReference type="STRING" id="685588.A0A067SU71"/>
<keyword evidence="4" id="KW-1185">Reference proteome</keyword>
<dbReference type="InterPro" id="IPR011010">
    <property type="entry name" value="DNA_brk_join_enz"/>
</dbReference>
<sequence length="689" mass="77019">MPRATPTSNPKKRSRKYASKQSGVESDNLHSLRTIREAEVSKYNSVKNTTNAYNGHRSRGKGFLKNLVAKRKADGDRLNDDGICTTTLEKAFDDDGGPNRYSALALEMFLVQKCFNEGCGKDTADGIHGAFAALWDNIEGGKYDGEYSFDEVTGEVKGCPARASNVRAVVQSIKTRDKSKGAGANRNHAEAMTLEELQCLMRWSTKECPDEWLTGGIGTNEFEDAGAALAALKHCLRHGFMRGFMPSGYTLWTRCFELLSLQARDLQEGCTGPAPYYIPHFKVELLDRKGWQHEKGYDGPRTACLYDIYQQEIPEMDMHTHLLRWKTFLESVLGRKLAPDDYLFPHIGVNGVIRTDRQMSYDSLQAMLSDFCKESGTERRYTTHSFRRGGAQYRFMFAPIGQRWSLNRIRWWGGWAVGEHCDTLIKYLVDSLQSFENGHGDALHPIPLDPTNFFMGDQDAMKPATREEIRQFGASVNRNFQALTTTFESALSQTTVQKKTLQPTLGGGQMEGITQVVSPTSASPCQVGSPPIYTVSDSQTTAVSHQVNHLPDSSTSPPSRKRPVSPSALPIAGVSIPSLGHAPGAWRRALKQWSEVDLQTGLALKDWPAKWYCGLMRTTTGSLRSQRQVIVEEYERLGSDENQFLETYPDADRSMTQLLKEIRQRTRLSRSSKNGTPEARSRSGSVMDE</sequence>
<feature type="region of interest" description="Disordered" evidence="2">
    <location>
        <begin position="662"/>
        <end position="689"/>
    </location>
</feature>
<dbReference type="GO" id="GO:0006310">
    <property type="term" value="P:DNA recombination"/>
    <property type="evidence" value="ECO:0007669"/>
    <property type="project" value="UniProtKB-KW"/>
</dbReference>
<feature type="region of interest" description="Disordered" evidence="2">
    <location>
        <begin position="1"/>
        <end position="30"/>
    </location>
</feature>
<dbReference type="SUPFAM" id="SSF56349">
    <property type="entry name" value="DNA breaking-rejoining enzymes"/>
    <property type="match status" value="1"/>
</dbReference>
<keyword evidence="1" id="KW-0233">DNA recombination</keyword>
<feature type="region of interest" description="Disordered" evidence="2">
    <location>
        <begin position="528"/>
        <end position="569"/>
    </location>
</feature>
<proteinExistence type="predicted"/>
<reference evidence="4" key="1">
    <citation type="journal article" date="2014" name="Proc. Natl. Acad. Sci. U.S.A.">
        <title>Extensive sampling of basidiomycete genomes demonstrates inadequacy of the white-rot/brown-rot paradigm for wood decay fungi.</title>
        <authorList>
            <person name="Riley R."/>
            <person name="Salamov A.A."/>
            <person name="Brown D.W."/>
            <person name="Nagy L.G."/>
            <person name="Floudas D."/>
            <person name="Held B.W."/>
            <person name="Levasseur A."/>
            <person name="Lombard V."/>
            <person name="Morin E."/>
            <person name="Otillar R."/>
            <person name="Lindquist E.A."/>
            <person name="Sun H."/>
            <person name="LaButti K.M."/>
            <person name="Schmutz J."/>
            <person name="Jabbour D."/>
            <person name="Luo H."/>
            <person name="Baker S.E."/>
            <person name="Pisabarro A.G."/>
            <person name="Walton J.D."/>
            <person name="Blanchette R.A."/>
            <person name="Henrissat B."/>
            <person name="Martin F."/>
            <person name="Cullen D."/>
            <person name="Hibbett D.S."/>
            <person name="Grigoriev I.V."/>
        </authorList>
    </citation>
    <scope>NUCLEOTIDE SEQUENCE [LARGE SCALE GENOMIC DNA]</scope>
    <source>
        <strain evidence="4">CBS 339.88</strain>
    </source>
</reference>
<dbReference type="HOGENOM" id="CLU_013901_1_1_1"/>
<evidence type="ECO:0008006" key="5">
    <source>
        <dbReference type="Google" id="ProtNLM"/>
    </source>
</evidence>
<name>A0A067SU71_GALM3</name>
<organism evidence="3 4">
    <name type="scientific">Galerina marginata (strain CBS 339.88)</name>
    <dbReference type="NCBI Taxonomy" id="685588"/>
    <lineage>
        <taxon>Eukaryota</taxon>
        <taxon>Fungi</taxon>
        <taxon>Dikarya</taxon>
        <taxon>Basidiomycota</taxon>
        <taxon>Agaricomycotina</taxon>
        <taxon>Agaricomycetes</taxon>
        <taxon>Agaricomycetidae</taxon>
        <taxon>Agaricales</taxon>
        <taxon>Agaricineae</taxon>
        <taxon>Strophariaceae</taxon>
        <taxon>Galerina</taxon>
    </lineage>
</organism>
<protein>
    <recommendedName>
        <fullName evidence="5">Tyr recombinase domain-containing protein</fullName>
    </recommendedName>
</protein>
<dbReference type="GO" id="GO:0015074">
    <property type="term" value="P:DNA integration"/>
    <property type="evidence" value="ECO:0007669"/>
    <property type="project" value="InterPro"/>
</dbReference>
<dbReference type="Proteomes" id="UP000027222">
    <property type="component" value="Unassembled WGS sequence"/>
</dbReference>
<dbReference type="EMBL" id="KL142383">
    <property type="protein sequence ID" value="KDR74440.1"/>
    <property type="molecule type" value="Genomic_DNA"/>
</dbReference>
<dbReference type="GO" id="GO:0003677">
    <property type="term" value="F:DNA binding"/>
    <property type="evidence" value="ECO:0007669"/>
    <property type="project" value="InterPro"/>
</dbReference>
<evidence type="ECO:0000256" key="1">
    <source>
        <dbReference type="ARBA" id="ARBA00023172"/>
    </source>
</evidence>
<evidence type="ECO:0000256" key="2">
    <source>
        <dbReference type="SAM" id="MobiDB-lite"/>
    </source>
</evidence>
<feature type="compositionally biased region" description="Polar residues" evidence="2">
    <location>
        <begin position="535"/>
        <end position="547"/>
    </location>
</feature>
<evidence type="ECO:0000313" key="4">
    <source>
        <dbReference type="Proteomes" id="UP000027222"/>
    </source>
</evidence>
<gene>
    <name evidence="3" type="ORF">GALMADRAFT_269329</name>
</gene>
<dbReference type="Gene3D" id="1.10.443.10">
    <property type="entry name" value="Intergrase catalytic core"/>
    <property type="match status" value="1"/>
</dbReference>